<evidence type="ECO:0000259" key="1">
    <source>
        <dbReference type="Pfam" id="PF01074"/>
    </source>
</evidence>
<dbReference type="GO" id="GO:0004559">
    <property type="term" value="F:alpha-mannosidase activity"/>
    <property type="evidence" value="ECO:0007669"/>
    <property type="project" value="InterPro"/>
</dbReference>
<dbReference type="SUPFAM" id="SSF88713">
    <property type="entry name" value="Glycoside hydrolase/deacetylase"/>
    <property type="match status" value="1"/>
</dbReference>
<dbReference type="AlphaFoldDB" id="A0A815TZ03"/>
<protein>
    <recommendedName>
        <fullName evidence="1">Glycoside hydrolase family 38 N-terminal domain-containing protein</fullName>
    </recommendedName>
</protein>
<dbReference type="Proteomes" id="UP000663845">
    <property type="component" value="Unassembled WGS sequence"/>
</dbReference>
<dbReference type="InterPro" id="IPR011330">
    <property type="entry name" value="Glyco_hydro/deAcase_b/a-brl"/>
</dbReference>
<dbReference type="Pfam" id="PF01074">
    <property type="entry name" value="Glyco_hydro_38N"/>
    <property type="match status" value="1"/>
</dbReference>
<dbReference type="GO" id="GO:0005764">
    <property type="term" value="C:lysosome"/>
    <property type="evidence" value="ECO:0007669"/>
    <property type="project" value="TreeGrafter"/>
</dbReference>
<dbReference type="GO" id="GO:0006013">
    <property type="term" value="P:mannose metabolic process"/>
    <property type="evidence" value="ECO:0007669"/>
    <property type="project" value="InterPro"/>
</dbReference>
<gene>
    <name evidence="2" type="ORF">JYZ213_LOCUS43951</name>
</gene>
<evidence type="ECO:0000313" key="3">
    <source>
        <dbReference type="Proteomes" id="UP000663845"/>
    </source>
</evidence>
<dbReference type="InterPro" id="IPR027291">
    <property type="entry name" value="Glyco_hydro_38_N_sf"/>
</dbReference>
<organism evidence="2 3">
    <name type="scientific">Adineta steineri</name>
    <dbReference type="NCBI Taxonomy" id="433720"/>
    <lineage>
        <taxon>Eukaryota</taxon>
        <taxon>Metazoa</taxon>
        <taxon>Spiralia</taxon>
        <taxon>Gnathifera</taxon>
        <taxon>Rotifera</taxon>
        <taxon>Eurotatoria</taxon>
        <taxon>Bdelloidea</taxon>
        <taxon>Adinetida</taxon>
        <taxon>Adinetidae</taxon>
        <taxon>Adineta</taxon>
    </lineage>
</organism>
<dbReference type="Gene3D" id="3.20.110.10">
    <property type="entry name" value="Glycoside hydrolase 38, N terminal domain"/>
    <property type="match status" value="1"/>
</dbReference>
<accession>A0A815TZ03</accession>
<reference evidence="2" key="1">
    <citation type="submission" date="2021-02" db="EMBL/GenBank/DDBJ databases">
        <authorList>
            <person name="Nowell W R."/>
        </authorList>
    </citation>
    <scope>NUCLEOTIDE SEQUENCE</scope>
</reference>
<name>A0A815TZ03_9BILA</name>
<dbReference type="InterPro" id="IPR050843">
    <property type="entry name" value="Glycosyl_Hydrlase_38"/>
</dbReference>
<sequence>MSACNLGQSNKLNVHIVPHTHSDVGWLKTVDRYYYGARNDIQHAAVQHIIDSFIPISEQTKNIPGRISSAQYELVFQTSLSS</sequence>
<proteinExistence type="predicted"/>
<evidence type="ECO:0000313" key="2">
    <source>
        <dbReference type="EMBL" id="CAF1509493.1"/>
    </source>
</evidence>
<dbReference type="EMBL" id="CAJNOG010002545">
    <property type="protein sequence ID" value="CAF1509493.1"/>
    <property type="molecule type" value="Genomic_DNA"/>
</dbReference>
<dbReference type="PANTHER" id="PTHR11607">
    <property type="entry name" value="ALPHA-MANNOSIDASE"/>
    <property type="match status" value="1"/>
</dbReference>
<comment type="caution">
    <text evidence="2">The sequence shown here is derived from an EMBL/GenBank/DDBJ whole genome shotgun (WGS) entry which is preliminary data.</text>
</comment>
<dbReference type="InterPro" id="IPR000602">
    <property type="entry name" value="Glyco_hydro_38_N"/>
</dbReference>
<feature type="domain" description="Glycoside hydrolase family 38 N-terminal" evidence="1">
    <location>
        <begin position="13"/>
        <end position="60"/>
    </location>
</feature>
<dbReference type="PANTHER" id="PTHR11607:SF3">
    <property type="entry name" value="LYSOSOMAL ALPHA-MANNOSIDASE"/>
    <property type="match status" value="1"/>
</dbReference>